<dbReference type="InterPro" id="IPR024607">
    <property type="entry name" value="Sulfatase_CS"/>
</dbReference>
<dbReference type="EMBL" id="CP095855">
    <property type="protein sequence ID" value="UPK67553.1"/>
    <property type="molecule type" value="Genomic_DNA"/>
</dbReference>
<name>A0ABY4HX45_CHIFI</name>
<dbReference type="Gene3D" id="3.40.720.10">
    <property type="entry name" value="Alkaline Phosphatase, subunit A"/>
    <property type="match status" value="1"/>
</dbReference>
<keyword evidence="4" id="KW-1185">Reference proteome</keyword>
<gene>
    <name evidence="3" type="ORF">MYF79_21645</name>
</gene>
<evidence type="ECO:0000313" key="4">
    <source>
        <dbReference type="Proteomes" id="UP000830198"/>
    </source>
</evidence>
<dbReference type="Proteomes" id="UP000830198">
    <property type="component" value="Chromosome"/>
</dbReference>
<dbReference type="InterPro" id="IPR017850">
    <property type="entry name" value="Alkaline_phosphatase_core_sf"/>
</dbReference>
<proteinExistence type="inferred from homology"/>
<dbReference type="PROSITE" id="PS00523">
    <property type="entry name" value="SULFATASE_1"/>
    <property type="match status" value="1"/>
</dbReference>
<comment type="similarity">
    <text evidence="1">Belongs to the sulfatase family.</text>
</comment>
<organism evidence="3 4">
    <name type="scientific">Chitinophaga filiformis</name>
    <name type="common">Myxococcus filiformis</name>
    <name type="synonym">Flexibacter filiformis</name>
    <dbReference type="NCBI Taxonomy" id="104663"/>
    <lineage>
        <taxon>Bacteria</taxon>
        <taxon>Pseudomonadati</taxon>
        <taxon>Bacteroidota</taxon>
        <taxon>Chitinophagia</taxon>
        <taxon>Chitinophagales</taxon>
        <taxon>Chitinophagaceae</taxon>
        <taxon>Chitinophaga</taxon>
    </lineage>
</organism>
<accession>A0ABY4HX45</accession>
<evidence type="ECO:0000256" key="2">
    <source>
        <dbReference type="ARBA" id="ARBA00022801"/>
    </source>
</evidence>
<keyword evidence="2" id="KW-0378">Hydrolase</keyword>
<sequence>MQTPDIDRIAREGICSTSPLVTNPICGPSRATLVTGACLTGYCRCKSACRYAGYFLYASGER</sequence>
<reference evidence="3 4" key="1">
    <citation type="submission" date="2022-04" db="EMBL/GenBank/DDBJ databases">
        <title>The arsenic-methylating capacity of Chitinophaga filiformis YT5 during chitin decomposition.</title>
        <authorList>
            <person name="Chen G."/>
            <person name="Liang Y."/>
        </authorList>
    </citation>
    <scope>NUCLEOTIDE SEQUENCE [LARGE SCALE GENOMIC DNA]</scope>
    <source>
        <strain evidence="3 4">YT5</strain>
    </source>
</reference>
<dbReference type="SUPFAM" id="SSF53649">
    <property type="entry name" value="Alkaline phosphatase-like"/>
    <property type="match status" value="1"/>
</dbReference>
<protein>
    <submittedName>
        <fullName evidence="3">Uncharacterized protein</fullName>
    </submittedName>
</protein>
<evidence type="ECO:0000313" key="3">
    <source>
        <dbReference type="EMBL" id="UPK67553.1"/>
    </source>
</evidence>
<evidence type="ECO:0000256" key="1">
    <source>
        <dbReference type="ARBA" id="ARBA00008779"/>
    </source>
</evidence>